<gene>
    <name evidence="2" type="ORF">BLE401_09855</name>
</gene>
<sequence>MKLLRGIVTTALLVGMHNVYSADYSLDASTMAVGATAEENLVVKEGCINLEEKCDVAQKAKWFSAPLTKVGSLDIGGSLQGDFEINLTININNGSKGIVLLTPDNKSIEYNISWYGGSGGGFSTPSLLPKGIGEGGSSRYGINGWNSMPSFNNISFTVRQGVAKVYINGGESLLDPITFDKNTVFSRVLIKGISSSDRLSEVKVRGLQSASFCSGGGSTTTPTTTDSCAANYNAGTGKLTIPCVAVPVSLPFGGTQTLNYSVDMQQRTNTFAFDLDLNSLKQR</sequence>
<dbReference type="Proteomes" id="UP000234271">
    <property type="component" value="Chromosome"/>
</dbReference>
<feature type="signal peptide" evidence="1">
    <location>
        <begin position="1"/>
        <end position="21"/>
    </location>
</feature>
<keyword evidence="3" id="KW-1185">Reference proteome</keyword>
<keyword evidence="1" id="KW-0732">Signal</keyword>
<organism evidence="2 3">
    <name type="scientific">Beggiatoa leptomitoformis</name>
    <dbReference type="NCBI Taxonomy" id="288004"/>
    <lineage>
        <taxon>Bacteria</taxon>
        <taxon>Pseudomonadati</taxon>
        <taxon>Pseudomonadota</taxon>
        <taxon>Gammaproteobacteria</taxon>
        <taxon>Thiotrichales</taxon>
        <taxon>Thiotrichaceae</taxon>
        <taxon>Beggiatoa</taxon>
    </lineage>
</organism>
<dbReference type="RefSeq" id="WP_062153973.1">
    <property type="nucleotide sequence ID" value="NZ_CP012373.2"/>
</dbReference>
<accession>A0A2N9YER7</accession>
<dbReference type="KEGG" id="blep:AL038_14405"/>
<proteinExistence type="predicted"/>
<evidence type="ECO:0008006" key="4">
    <source>
        <dbReference type="Google" id="ProtNLM"/>
    </source>
</evidence>
<protein>
    <recommendedName>
        <fullName evidence="4">DUF1080 domain-containing protein</fullName>
    </recommendedName>
</protein>
<feature type="chain" id="PRO_5014996863" description="DUF1080 domain-containing protein" evidence="1">
    <location>
        <begin position="22"/>
        <end position="283"/>
    </location>
</feature>
<evidence type="ECO:0000313" key="2">
    <source>
        <dbReference type="EMBL" id="AUI68972.1"/>
    </source>
</evidence>
<name>A0A2N9YER7_9GAMM</name>
<dbReference type="EMBL" id="CP018889">
    <property type="protein sequence ID" value="AUI68972.1"/>
    <property type="molecule type" value="Genomic_DNA"/>
</dbReference>
<dbReference type="AlphaFoldDB" id="A0A2N9YER7"/>
<evidence type="ECO:0000256" key="1">
    <source>
        <dbReference type="SAM" id="SignalP"/>
    </source>
</evidence>
<reference evidence="3" key="1">
    <citation type="submission" date="2016-12" db="EMBL/GenBank/DDBJ databases">
        <title>Complete Genome Sequence of Beggiatoa leptomitiformis D-401.</title>
        <authorList>
            <person name="Fomenkov A."/>
            <person name="Vincze T."/>
            <person name="Grabovich M."/>
            <person name="Anton B.P."/>
            <person name="Dubinina G."/>
            <person name="Orlova M."/>
            <person name="Belousova E."/>
            <person name="Roberts R.J."/>
        </authorList>
    </citation>
    <scope>NUCLEOTIDE SEQUENCE [LARGE SCALE GENOMIC DNA]</scope>
    <source>
        <strain evidence="3">D-401</strain>
    </source>
</reference>
<evidence type="ECO:0000313" key="3">
    <source>
        <dbReference type="Proteomes" id="UP000234271"/>
    </source>
</evidence>